<evidence type="ECO:0000256" key="2">
    <source>
        <dbReference type="ARBA" id="ARBA00006676"/>
    </source>
</evidence>
<protein>
    <recommendedName>
        <fullName evidence="8">Adenosine deaminase domain-containing protein</fullName>
    </recommendedName>
</protein>
<dbReference type="PANTHER" id="PTHR11409:SF42">
    <property type="entry name" value="ADENOSINE DEAMINASE-LIKE PROTEIN"/>
    <property type="match status" value="1"/>
</dbReference>
<evidence type="ECO:0000313" key="9">
    <source>
        <dbReference type="EMBL" id="RKP38622.1"/>
    </source>
</evidence>
<dbReference type="Gene3D" id="3.20.20.140">
    <property type="entry name" value="Metal-dependent hydrolases"/>
    <property type="match status" value="1"/>
</dbReference>
<keyword evidence="4" id="KW-0378">Hydrolase</keyword>
<dbReference type="SUPFAM" id="SSF51556">
    <property type="entry name" value="Metallo-dependent hydrolases"/>
    <property type="match status" value="1"/>
</dbReference>
<evidence type="ECO:0000256" key="7">
    <source>
        <dbReference type="ARBA" id="ARBA00048787"/>
    </source>
</evidence>
<sequence>MSVQPLHLPAFCQALPKVELHAHINGSMSPTTMETLRQRKLAQHPELADMIIRTDCSHESFTIASFFPLFKYIYLLTDDESAVAYATRSILEDFQAENTRYIELRTTPRAVETTGMTKDSYIRAILDTFDQYHWDNRPLLARLILSVSRTDTLAAANETVDLALKYRDRGIVGVDLCHDPERGDVSVILPALRRAQAAGLPLTLHLGEIAAGLREEPLLLLDPHHSPPARLGHATFLSAEARTLLRSRQIPVEVCLTSNILTKVVSSYDTHYVQDFRRDGIPFVPCTDDKGVFCCSLSHEYERLAQVLQLSERELFDISLKSIDYIFDPTGEVKDQLKAAWNEWADANPF</sequence>
<reference evidence="10" key="1">
    <citation type="journal article" date="2018" name="Nat. Microbiol.">
        <title>Leveraging single-cell genomics to expand the fungal tree of life.</title>
        <authorList>
            <person name="Ahrendt S.R."/>
            <person name="Quandt C.A."/>
            <person name="Ciobanu D."/>
            <person name="Clum A."/>
            <person name="Salamov A."/>
            <person name="Andreopoulos B."/>
            <person name="Cheng J.F."/>
            <person name="Woyke T."/>
            <person name="Pelin A."/>
            <person name="Henrissat B."/>
            <person name="Reynolds N.K."/>
            <person name="Benny G.L."/>
            <person name="Smith M.E."/>
            <person name="James T.Y."/>
            <person name="Grigoriev I.V."/>
        </authorList>
    </citation>
    <scope>NUCLEOTIDE SEQUENCE [LARGE SCALE GENOMIC DNA]</scope>
    <source>
        <strain evidence="10">RSA 468</strain>
    </source>
</reference>
<dbReference type="InterPro" id="IPR032466">
    <property type="entry name" value="Metal_Hydrolase"/>
</dbReference>
<dbReference type="OrthoDB" id="272271at2759"/>
<comment type="cofactor">
    <cofactor evidence="1">
        <name>Zn(2+)</name>
        <dbReference type="ChEBI" id="CHEBI:29105"/>
    </cofactor>
</comment>
<dbReference type="InterPro" id="IPR001365">
    <property type="entry name" value="A_deaminase_dom"/>
</dbReference>
<name>A0A4Q0A051_9FUNG</name>
<evidence type="ECO:0000256" key="6">
    <source>
        <dbReference type="ARBA" id="ARBA00023080"/>
    </source>
</evidence>
<dbReference type="GO" id="GO:0009117">
    <property type="term" value="P:nucleotide metabolic process"/>
    <property type="evidence" value="ECO:0007669"/>
    <property type="project" value="UniProtKB-KW"/>
</dbReference>
<evidence type="ECO:0000259" key="8">
    <source>
        <dbReference type="Pfam" id="PF00962"/>
    </source>
</evidence>
<keyword evidence="10" id="KW-1185">Reference proteome</keyword>
<organism evidence="9 10">
    <name type="scientific">Dimargaris cristalligena</name>
    <dbReference type="NCBI Taxonomy" id="215637"/>
    <lineage>
        <taxon>Eukaryota</taxon>
        <taxon>Fungi</taxon>
        <taxon>Fungi incertae sedis</taxon>
        <taxon>Zoopagomycota</taxon>
        <taxon>Kickxellomycotina</taxon>
        <taxon>Dimargaritomycetes</taxon>
        <taxon>Dimargaritales</taxon>
        <taxon>Dimargaritaceae</taxon>
        <taxon>Dimargaris</taxon>
    </lineage>
</organism>
<proteinExistence type="inferred from homology"/>
<accession>A0A4Q0A051</accession>
<comment type="similarity">
    <text evidence="2">Belongs to the metallo-dependent hydrolases superfamily. Adenosine and AMP deaminases family.</text>
</comment>
<dbReference type="GO" id="GO:0046103">
    <property type="term" value="P:inosine biosynthetic process"/>
    <property type="evidence" value="ECO:0007669"/>
    <property type="project" value="TreeGrafter"/>
</dbReference>
<comment type="catalytic activity">
    <reaction evidence="7">
        <text>N(6)-methyl-AMP + H2O + H(+) = IMP + methylamine</text>
        <dbReference type="Rhea" id="RHEA:16001"/>
        <dbReference type="ChEBI" id="CHEBI:15377"/>
        <dbReference type="ChEBI" id="CHEBI:15378"/>
        <dbReference type="ChEBI" id="CHEBI:58053"/>
        <dbReference type="ChEBI" id="CHEBI:59338"/>
        <dbReference type="ChEBI" id="CHEBI:144842"/>
    </reaction>
    <physiologicalReaction direction="left-to-right" evidence="7">
        <dbReference type="Rhea" id="RHEA:16002"/>
    </physiologicalReaction>
</comment>
<feature type="domain" description="Adenosine deaminase" evidence="8">
    <location>
        <begin position="16"/>
        <end position="329"/>
    </location>
</feature>
<dbReference type="EMBL" id="ML002346">
    <property type="protein sequence ID" value="RKP38622.1"/>
    <property type="molecule type" value="Genomic_DNA"/>
</dbReference>
<evidence type="ECO:0000256" key="4">
    <source>
        <dbReference type="ARBA" id="ARBA00022801"/>
    </source>
</evidence>
<keyword evidence="5" id="KW-0862">Zinc</keyword>
<evidence type="ECO:0000256" key="3">
    <source>
        <dbReference type="ARBA" id="ARBA00022723"/>
    </source>
</evidence>
<gene>
    <name evidence="9" type="ORF">BJ085DRAFT_42336</name>
</gene>
<dbReference type="GO" id="GO:0046872">
    <property type="term" value="F:metal ion binding"/>
    <property type="evidence" value="ECO:0007669"/>
    <property type="project" value="UniProtKB-KW"/>
</dbReference>
<dbReference type="STRING" id="215637.A0A4Q0A051"/>
<dbReference type="Pfam" id="PF00962">
    <property type="entry name" value="A_deaminase"/>
    <property type="match status" value="1"/>
</dbReference>
<dbReference type="InterPro" id="IPR006330">
    <property type="entry name" value="Ado/ade_deaminase"/>
</dbReference>
<dbReference type="Proteomes" id="UP000268162">
    <property type="component" value="Unassembled WGS sequence"/>
</dbReference>
<evidence type="ECO:0000256" key="1">
    <source>
        <dbReference type="ARBA" id="ARBA00001947"/>
    </source>
</evidence>
<keyword evidence="6" id="KW-0546">Nucleotide metabolism</keyword>
<evidence type="ECO:0000256" key="5">
    <source>
        <dbReference type="ARBA" id="ARBA00022833"/>
    </source>
</evidence>
<dbReference type="GO" id="GO:0006154">
    <property type="term" value="P:adenosine catabolic process"/>
    <property type="evidence" value="ECO:0007669"/>
    <property type="project" value="TreeGrafter"/>
</dbReference>
<evidence type="ECO:0000313" key="10">
    <source>
        <dbReference type="Proteomes" id="UP000268162"/>
    </source>
</evidence>
<keyword evidence="3" id="KW-0479">Metal-binding</keyword>
<dbReference type="GO" id="GO:0004000">
    <property type="term" value="F:adenosine deaminase activity"/>
    <property type="evidence" value="ECO:0007669"/>
    <property type="project" value="TreeGrafter"/>
</dbReference>
<dbReference type="PANTHER" id="PTHR11409">
    <property type="entry name" value="ADENOSINE DEAMINASE"/>
    <property type="match status" value="1"/>
</dbReference>
<dbReference type="AlphaFoldDB" id="A0A4Q0A051"/>